<dbReference type="EMBL" id="BAABKO010000003">
    <property type="protein sequence ID" value="GAA4775500.1"/>
    <property type="molecule type" value="Genomic_DNA"/>
</dbReference>
<organism evidence="5 6">
    <name type="scientific">Microbacterium gilvum</name>
    <dbReference type="NCBI Taxonomy" id="1336204"/>
    <lineage>
        <taxon>Bacteria</taxon>
        <taxon>Bacillati</taxon>
        <taxon>Actinomycetota</taxon>
        <taxon>Actinomycetes</taxon>
        <taxon>Micrococcales</taxon>
        <taxon>Microbacteriaceae</taxon>
        <taxon>Microbacterium</taxon>
    </lineage>
</organism>
<keyword evidence="6" id="KW-1185">Reference proteome</keyword>
<dbReference type="CDD" id="cd05233">
    <property type="entry name" value="SDR_c"/>
    <property type="match status" value="1"/>
</dbReference>
<dbReference type="SMART" id="SM00822">
    <property type="entry name" value="PKS_KR"/>
    <property type="match status" value="1"/>
</dbReference>
<protein>
    <submittedName>
        <fullName evidence="5">SDR family oxidoreductase</fullName>
    </submittedName>
</protein>
<evidence type="ECO:0000256" key="1">
    <source>
        <dbReference type="ARBA" id="ARBA00006484"/>
    </source>
</evidence>
<comment type="similarity">
    <text evidence="1">Belongs to the short-chain dehydrogenases/reductases (SDR) family.</text>
</comment>
<evidence type="ECO:0000313" key="5">
    <source>
        <dbReference type="EMBL" id="GAA4775500.1"/>
    </source>
</evidence>
<keyword evidence="3" id="KW-0520">NAD</keyword>
<dbReference type="PRINTS" id="PR00080">
    <property type="entry name" value="SDRFAMILY"/>
</dbReference>
<dbReference type="SUPFAM" id="SSF51735">
    <property type="entry name" value="NAD(P)-binding Rossmann-fold domains"/>
    <property type="match status" value="1"/>
</dbReference>
<dbReference type="PRINTS" id="PR00081">
    <property type="entry name" value="GDHRDH"/>
</dbReference>
<dbReference type="PROSITE" id="PS00061">
    <property type="entry name" value="ADH_SHORT"/>
    <property type="match status" value="1"/>
</dbReference>
<dbReference type="Pfam" id="PF13561">
    <property type="entry name" value="adh_short_C2"/>
    <property type="match status" value="1"/>
</dbReference>
<dbReference type="InterPro" id="IPR002347">
    <property type="entry name" value="SDR_fam"/>
</dbReference>
<accession>A0ABP9A7Q6</accession>
<comment type="caution">
    <text evidence="5">The sequence shown here is derived from an EMBL/GenBank/DDBJ whole genome shotgun (WGS) entry which is preliminary data.</text>
</comment>
<dbReference type="Proteomes" id="UP001501645">
    <property type="component" value="Unassembled WGS sequence"/>
</dbReference>
<proteinExistence type="inferred from homology"/>
<name>A0ABP9A7Q6_9MICO</name>
<keyword evidence="2" id="KW-0560">Oxidoreductase</keyword>
<evidence type="ECO:0000256" key="3">
    <source>
        <dbReference type="ARBA" id="ARBA00023027"/>
    </source>
</evidence>
<dbReference type="Gene3D" id="3.40.50.720">
    <property type="entry name" value="NAD(P)-binding Rossmann-like Domain"/>
    <property type="match status" value="1"/>
</dbReference>
<gene>
    <name evidence="5" type="ORF">GCM10023351_20010</name>
</gene>
<dbReference type="RefSeq" id="WP_345438692.1">
    <property type="nucleotide sequence ID" value="NZ_BAABKO010000003.1"/>
</dbReference>
<evidence type="ECO:0000256" key="2">
    <source>
        <dbReference type="ARBA" id="ARBA00023002"/>
    </source>
</evidence>
<reference evidence="6" key="1">
    <citation type="journal article" date="2019" name="Int. J. Syst. Evol. Microbiol.">
        <title>The Global Catalogue of Microorganisms (GCM) 10K type strain sequencing project: providing services to taxonomists for standard genome sequencing and annotation.</title>
        <authorList>
            <consortium name="The Broad Institute Genomics Platform"/>
            <consortium name="The Broad Institute Genome Sequencing Center for Infectious Disease"/>
            <person name="Wu L."/>
            <person name="Ma J."/>
        </authorList>
    </citation>
    <scope>NUCLEOTIDE SEQUENCE [LARGE SCALE GENOMIC DNA]</scope>
    <source>
        <strain evidence="6">JCM 18537</strain>
    </source>
</reference>
<dbReference type="InterPro" id="IPR036291">
    <property type="entry name" value="NAD(P)-bd_dom_sf"/>
</dbReference>
<evidence type="ECO:0000259" key="4">
    <source>
        <dbReference type="SMART" id="SM00822"/>
    </source>
</evidence>
<dbReference type="PANTHER" id="PTHR24321">
    <property type="entry name" value="DEHYDROGENASES, SHORT CHAIN"/>
    <property type="match status" value="1"/>
</dbReference>
<dbReference type="InterPro" id="IPR057326">
    <property type="entry name" value="KR_dom"/>
</dbReference>
<feature type="domain" description="Ketoreductase" evidence="4">
    <location>
        <begin position="11"/>
        <end position="186"/>
    </location>
</feature>
<dbReference type="InterPro" id="IPR020904">
    <property type="entry name" value="Sc_DH/Rdtase_CS"/>
</dbReference>
<evidence type="ECO:0000313" key="6">
    <source>
        <dbReference type="Proteomes" id="UP001501645"/>
    </source>
</evidence>
<sequence length="258" mass="26369">MTWARYPYDGTRVLVTGAGTGIGAAVATAFLEQGARVAIVGRTRATLEATASAAPDRALVHVADVSQRAGVDGAVAAAVDAWGGIDVVVANAGLSEHGGIADISDASWERMRTLNLDGTLFLARSSMPHLRAARGTFLAITSIAGLGGDWSQPGYSATKAAVNALVQTMAIDEGRAGVRVNAIAPGFTRTAQTAERLDDPAFHARLVDRLALDRAAEPAEIAQAALFLASPDASYITGVVLPVDGGTTASIGTPRPPA</sequence>
<dbReference type="PANTHER" id="PTHR24321:SF8">
    <property type="entry name" value="ESTRADIOL 17-BETA-DEHYDROGENASE 8-RELATED"/>
    <property type="match status" value="1"/>
</dbReference>